<evidence type="ECO:0000313" key="4">
    <source>
        <dbReference type="Proteomes" id="UP000319769"/>
    </source>
</evidence>
<dbReference type="CDD" id="cd06587">
    <property type="entry name" value="VOC"/>
    <property type="match status" value="1"/>
</dbReference>
<proteinExistence type="predicted"/>
<dbReference type="Pfam" id="PF00903">
    <property type="entry name" value="Glyoxalase"/>
    <property type="match status" value="1"/>
</dbReference>
<accession>A0A5N0VFA3</accession>
<dbReference type="OrthoDB" id="9788468at2"/>
<dbReference type="InterPro" id="IPR004360">
    <property type="entry name" value="Glyas_Fos-R_dOase_dom"/>
</dbReference>
<dbReference type="InterPro" id="IPR029068">
    <property type="entry name" value="Glyas_Bleomycin-R_OHBP_Dase"/>
</dbReference>
<name>A0A5N0VFA3_9PSEU</name>
<sequence length="293" mass="31957">MTSAGPAIAHIGLLCDDIESVVSTWNILFGLSGPVPAPWFAAEEGVLTTNLPIPGCGLEPLQPIVRSTAQWTQLRAGRRPFHLSLQVDDLSGEVERLRRAGLLIRVRKAGRVVTLRRAWLDPDECAGITVELLDAGEVEQFRSMPAKAPDRTEQRPAGSALDWRVTRALAVGHTVRSITEAVRFYRMLGFTLVNQGRRPRAGWSARQQVTAASGAPVELVARPPGTRWPAGLSHLTLAVDDLHAAWRWLDAQEAWLARTPAQGDRPAMVRVDARSTHGLDVFLVAEDDAGQSV</sequence>
<evidence type="ECO:0000313" key="3">
    <source>
        <dbReference type="EMBL" id="KAA9164053.1"/>
    </source>
</evidence>
<dbReference type="Proteomes" id="UP000319769">
    <property type="component" value="Unassembled WGS sequence"/>
</dbReference>
<organism evidence="3 4">
    <name type="scientific">Amycolatopsis acidicola</name>
    <dbReference type="NCBI Taxonomy" id="2596893"/>
    <lineage>
        <taxon>Bacteria</taxon>
        <taxon>Bacillati</taxon>
        <taxon>Actinomycetota</taxon>
        <taxon>Actinomycetes</taxon>
        <taxon>Pseudonocardiales</taxon>
        <taxon>Pseudonocardiaceae</taxon>
        <taxon>Amycolatopsis</taxon>
    </lineage>
</organism>
<feature type="domain" description="VOC" evidence="2">
    <location>
        <begin position="167"/>
        <end position="293"/>
    </location>
</feature>
<dbReference type="GO" id="GO:0046872">
    <property type="term" value="F:metal ion binding"/>
    <property type="evidence" value="ECO:0007669"/>
    <property type="project" value="UniProtKB-KW"/>
</dbReference>
<evidence type="ECO:0000259" key="2">
    <source>
        <dbReference type="PROSITE" id="PS51819"/>
    </source>
</evidence>
<dbReference type="Gene3D" id="3.10.180.10">
    <property type="entry name" value="2,3-Dihydroxybiphenyl 1,2-Dioxygenase, domain 1"/>
    <property type="match status" value="2"/>
</dbReference>
<dbReference type="SUPFAM" id="SSF54593">
    <property type="entry name" value="Glyoxalase/Bleomycin resistance protein/Dihydroxybiphenyl dioxygenase"/>
    <property type="match status" value="2"/>
</dbReference>
<keyword evidence="4" id="KW-1185">Reference proteome</keyword>
<keyword evidence="1" id="KW-0479">Metal-binding</keyword>
<dbReference type="InterPro" id="IPR037523">
    <property type="entry name" value="VOC_core"/>
</dbReference>
<dbReference type="PROSITE" id="PS51819">
    <property type="entry name" value="VOC"/>
    <property type="match status" value="1"/>
</dbReference>
<dbReference type="InterPro" id="IPR051785">
    <property type="entry name" value="MMCE/EMCE_epimerase"/>
</dbReference>
<dbReference type="AlphaFoldDB" id="A0A5N0VFA3"/>
<gene>
    <name evidence="3" type="ORF">FPZ12_008540</name>
</gene>
<dbReference type="PANTHER" id="PTHR43048">
    <property type="entry name" value="METHYLMALONYL-COA EPIMERASE"/>
    <property type="match status" value="1"/>
</dbReference>
<dbReference type="PANTHER" id="PTHR43048:SF3">
    <property type="entry name" value="METHYLMALONYL-COA EPIMERASE, MITOCHONDRIAL"/>
    <property type="match status" value="1"/>
</dbReference>
<reference evidence="3" key="1">
    <citation type="submission" date="2019-09" db="EMBL/GenBank/DDBJ databases">
        <authorList>
            <person name="Teo W.F.A."/>
            <person name="Duangmal K."/>
        </authorList>
    </citation>
    <scope>NUCLEOTIDE SEQUENCE [LARGE SCALE GENOMIC DNA]</scope>
    <source>
        <strain evidence="3">K81G1</strain>
    </source>
</reference>
<dbReference type="RefSeq" id="WP_144754429.1">
    <property type="nucleotide sequence ID" value="NZ_VMNW02000008.1"/>
</dbReference>
<evidence type="ECO:0000256" key="1">
    <source>
        <dbReference type="ARBA" id="ARBA00022723"/>
    </source>
</evidence>
<protein>
    <recommendedName>
        <fullName evidence="2">VOC domain-containing protein</fullName>
    </recommendedName>
</protein>
<dbReference type="EMBL" id="VMNW02000008">
    <property type="protein sequence ID" value="KAA9164053.1"/>
    <property type="molecule type" value="Genomic_DNA"/>
</dbReference>
<dbReference type="GO" id="GO:0046491">
    <property type="term" value="P:L-methylmalonyl-CoA metabolic process"/>
    <property type="evidence" value="ECO:0007669"/>
    <property type="project" value="TreeGrafter"/>
</dbReference>
<dbReference type="GO" id="GO:0004493">
    <property type="term" value="F:methylmalonyl-CoA epimerase activity"/>
    <property type="evidence" value="ECO:0007669"/>
    <property type="project" value="TreeGrafter"/>
</dbReference>
<comment type="caution">
    <text evidence="3">The sequence shown here is derived from an EMBL/GenBank/DDBJ whole genome shotgun (WGS) entry which is preliminary data.</text>
</comment>